<feature type="region of interest" description="Disordered" evidence="1">
    <location>
        <begin position="221"/>
        <end position="261"/>
    </location>
</feature>
<feature type="compositionally biased region" description="Basic and acidic residues" evidence="1">
    <location>
        <begin position="758"/>
        <end position="771"/>
    </location>
</feature>
<feature type="compositionally biased region" description="Low complexity" evidence="1">
    <location>
        <begin position="562"/>
        <end position="573"/>
    </location>
</feature>
<sequence length="905" mass="95781">MVQPTEATRKRYKLRVFFVGDDFYDKNDRVSPYRSFLMFAGPEESIGALRKMVEKQFAVMYPQVGFNEVSHLSDSLLSDIPEHYLVSDVFDDCRDVYAKMQGLCVPTEHPIISPTQSKAGDRPQITVGLKRKRYMPATIGSSPALIPHLDSLALPQTSTPSKDGISRISDPASAACHKRLRVGSAEQVADRSAYMNLSSSEAPSVNDGIGPNGRSSLTVVEATKKKSEHDSNADAEPSVEKPAPTAHENVASNNGSGSAVAVSSKPAANVAEIAVAESSDDMTEKTFVAESVPTVESRPKRLSQREAAKPGQVAASSSETSSNDRRRSLDVKKKAQSIKDRRASSHAEMSASKATLRTRRSTNSSKSVEIVQDSSESDSDSDSESDDETLESGAKNNGASSDMSKDAPPATKTSPGALSAEVSATVTETDNDEDEEEEEDDDSDDDDESNDEHSEADTSNLIDIEASVASGSDEEGDEDEEDEESEDDSEQEEEEEIEEPTSSAQSTRSVANRRSIESDSDSSGDEEPSAEPDDASTAKPTDEVLPISDSSSSEDDGEAMNEVSESTSPSSSVKAIPSTEQPAAADRVKENDADDSSDSDSSVTDSSDPDSSDTESSEDDSQHGKNSKREAKQANAGTSAKSRGPRFAGAGRNEDGQSKPSPVVAQSPSRKGQSSAALASKVKTPPRNGVSADNAAGIPDTPNTMRRKRMLRKVAATESDDDNSDSDDGSDSPPRKLASLPHLGTPAPGRKRGVMDMVSDRNSRAGKDGIHIKSISQMASAKPYDSLRKQIIKSAVKQTQETATGSAGQSGSASAAGNDKKAAQDDSASDSSSDAYSDSDSDSSDLSDEFTTTAKRGGGGGSSGKATMSTPMPTRKPHNNIRFAGDGQLSNSARARRKRSSLLSL</sequence>
<dbReference type="Proteomes" id="UP001149813">
    <property type="component" value="Unassembled WGS sequence"/>
</dbReference>
<feature type="compositionally biased region" description="Basic and acidic residues" evidence="1">
    <location>
        <begin position="322"/>
        <end position="345"/>
    </location>
</feature>
<feature type="compositionally biased region" description="Acidic residues" evidence="1">
    <location>
        <begin position="718"/>
        <end position="730"/>
    </location>
</feature>
<feature type="compositionally biased region" description="Acidic residues" evidence="1">
    <location>
        <begin position="607"/>
        <end position="619"/>
    </location>
</feature>
<feature type="compositionally biased region" description="Basic and acidic residues" evidence="1">
    <location>
        <begin position="620"/>
        <end position="632"/>
    </location>
</feature>
<evidence type="ECO:0000313" key="4">
    <source>
        <dbReference type="Proteomes" id="UP001149813"/>
    </source>
</evidence>
<feature type="compositionally biased region" description="Low complexity" evidence="1">
    <location>
        <begin position="805"/>
        <end position="817"/>
    </location>
</feature>
<dbReference type="Pfam" id="PF10407">
    <property type="entry name" value="Cytokin_check_N"/>
    <property type="match status" value="1"/>
</dbReference>
<reference evidence="3" key="1">
    <citation type="submission" date="2022-07" db="EMBL/GenBank/DDBJ databases">
        <title>Phylogenomic reconstructions and comparative analyses of Kickxellomycotina fungi.</title>
        <authorList>
            <person name="Reynolds N.K."/>
            <person name="Stajich J.E."/>
            <person name="Barry K."/>
            <person name="Grigoriev I.V."/>
            <person name="Crous P."/>
            <person name="Smith M.E."/>
        </authorList>
    </citation>
    <scope>NUCLEOTIDE SEQUENCE</scope>
    <source>
        <strain evidence="3">NBRC 32514</strain>
    </source>
</reference>
<feature type="compositionally biased region" description="Polar residues" evidence="1">
    <location>
        <begin position="411"/>
        <end position="426"/>
    </location>
</feature>
<feature type="compositionally biased region" description="Basic and acidic residues" evidence="1">
    <location>
        <begin position="297"/>
        <end position="308"/>
    </location>
</feature>
<feature type="domain" description="Nucleolar protein Dnt1-like N-terminal" evidence="2">
    <location>
        <begin position="34"/>
        <end position="92"/>
    </location>
</feature>
<feature type="compositionally biased region" description="Polar residues" evidence="1">
    <location>
        <begin position="500"/>
        <end position="512"/>
    </location>
</feature>
<keyword evidence="4" id="KW-1185">Reference proteome</keyword>
<feature type="compositionally biased region" description="Low complexity" evidence="1">
    <location>
        <begin position="825"/>
        <end position="836"/>
    </location>
</feature>
<name>A0A9W7XXE1_9FUNG</name>
<feature type="compositionally biased region" description="Acidic residues" evidence="1">
    <location>
        <begin position="472"/>
        <end position="499"/>
    </location>
</feature>
<proteinExistence type="predicted"/>
<evidence type="ECO:0000313" key="3">
    <source>
        <dbReference type="EMBL" id="KAJ1720137.1"/>
    </source>
</evidence>
<dbReference type="InterPro" id="IPR018844">
    <property type="entry name" value="Dnt1-like_N"/>
</dbReference>
<feature type="compositionally biased region" description="Acidic residues" evidence="1">
    <location>
        <begin position="837"/>
        <end position="848"/>
    </location>
</feature>
<comment type="caution">
    <text evidence="3">The sequence shown here is derived from an EMBL/GenBank/DDBJ whole genome shotgun (WGS) entry which is preliminary data.</text>
</comment>
<protein>
    <recommendedName>
        <fullName evidence="2">Nucleolar protein Dnt1-like N-terminal domain-containing protein</fullName>
    </recommendedName>
</protein>
<dbReference type="OrthoDB" id="5591381at2759"/>
<feature type="compositionally biased region" description="Acidic residues" evidence="1">
    <location>
        <begin position="429"/>
        <end position="450"/>
    </location>
</feature>
<evidence type="ECO:0000259" key="2">
    <source>
        <dbReference type="Pfam" id="PF10407"/>
    </source>
</evidence>
<feature type="compositionally biased region" description="Polar residues" evidence="1">
    <location>
        <begin position="658"/>
        <end position="677"/>
    </location>
</feature>
<feature type="compositionally biased region" description="Acidic residues" evidence="1">
    <location>
        <begin position="518"/>
        <end position="534"/>
    </location>
</feature>
<feature type="compositionally biased region" description="Acidic residues" evidence="1">
    <location>
        <begin position="375"/>
        <end position="390"/>
    </location>
</feature>
<organism evidence="3 4">
    <name type="scientific">Coemansia erecta</name>
    <dbReference type="NCBI Taxonomy" id="147472"/>
    <lineage>
        <taxon>Eukaryota</taxon>
        <taxon>Fungi</taxon>
        <taxon>Fungi incertae sedis</taxon>
        <taxon>Zoopagomycota</taxon>
        <taxon>Kickxellomycotina</taxon>
        <taxon>Kickxellomycetes</taxon>
        <taxon>Kickxellales</taxon>
        <taxon>Kickxellaceae</taxon>
        <taxon>Coemansia</taxon>
    </lineage>
</organism>
<gene>
    <name evidence="3" type="ORF">LPJ53_005196</name>
</gene>
<feature type="region of interest" description="Disordered" evidence="1">
    <location>
        <begin position="275"/>
        <end position="905"/>
    </location>
</feature>
<accession>A0A9W7XXE1</accession>
<dbReference type="EMBL" id="JANBOJ010000291">
    <property type="protein sequence ID" value="KAJ1720137.1"/>
    <property type="molecule type" value="Genomic_DNA"/>
</dbReference>
<dbReference type="AlphaFoldDB" id="A0A9W7XXE1"/>
<feature type="compositionally biased region" description="Basic and acidic residues" evidence="1">
    <location>
        <begin position="222"/>
        <end position="232"/>
    </location>
</feature>
<feature type="compositionally biased region" description="Basic residues" evidence="1">
    <location>
        <begin position="894"/>
        <end position="905"/>
    </location>
</feature>
<evidence type="ECO:0000256" key="1">
    <source>
        <dbReference type="SAM" id="MobiDB-lite"/>
    </source>
</evidence>